<accession>A0ABM9NI36</accession>
<evidence type="ECO:0000256" key="2">
    <source>
        <dbReference type="ARBA" id="ARBA00023315"/>
    </source>
</evidence>
<evidence type="ECO:0000313" key="5">
    <source>
        <dbReference type="Proteomes" id="UP001497493"/>
    </source>
</evidence>
<dbReference type="Gene3D" id="3.40.630.30">
    <property type="match status" value="1"/>
</dbReference>
<protein>
    <submittedName>
        <fullName evidence="4">Ribosomal protein S18 acetylase RimI</fullName>
    </submittedName>
</protein>
<gene>
    <name evidence="4" type="ORF">MECH1_V1_1500</name>
</gene>
<keyword evidence="4" id="KW-0689">Ribosomal protein</keyword>
<evidence type="ECO:0000313" key="4">
    <source>
        <dbReference type="EMBL" id="CAL1240276.1"/>
    </source>
</evidence>
<dbReference type="Pfam" id="PF11814">
    <property type="entry name" value="DUF3335"/>
    <property type="match status" value="1"/>
</dbReference>
<dbReference type="InterPro" id="IPR050680">
    <property type="entry name" value="YpeA/RimI_acetyltransf"/>
</dbReference>
<reference evidence="4 5" key="1">
    <citation type="submission" date="2024-04" db="EMBL/GenBank/DDBJ databases">
        <authorList>
            <person name="Cremers G."/>
        </authorList>
    </citation>
    <scope>NUCLEOTIDE SEQUENCE [LARGE SCALE GENOMIC DNA]</scope>
    <source>
        <strain evidence="4">MeCH1-AG</strain>
    </source>
</reference>
<dbReference type="Proteomes" id="UP001497493">
    <property type="component" value="Chromosome"/>
</dbReference>
<evidence type="ECO:0000256" key="1">
    <source>
        <dbReference type="ARBA" id="ARBA00022679"/>
    </source>
</evidence>
<dbReference type="CDD" id="cd04301">
    <property type="entry name" value="NAT_SF"/>
    <property type="match status" value="1"/>
</dbReference>
<dbReference type="RefSeq" id="WP_348759769.1">
    <property type="nucleotide sequence ID" value="NZ_OZ026884.1"/>
</dbReference>
<organism evidence="4 5">
    <name type="scientific">Candidatus Methylocalor cossyra</name>
    <dbReference type="NCBI Taxonomy" id="3108543"/>
    <lineage>
        <taxon>Bacteria</taxon>
        <taxon>Pseudomonadati</taxon>
        <taxon>Pseudomonadota</taxon>
        <taxon>Gammaproteobacteria</taxon>
        <taxon>Methylococcales</taxon>
        <taxon>Methylococcaceae</taxon>
        <taxon>Candidatus Methylocalor</taxon>
    </lineage>
</organism>
<dbReference type="GO" id="GO:0005840">
    <property type="term" value="C:ribosome"/>
    <property type="evidence" value="ECO:0007669"/>
    <property type="project" value="UniProtKB-KW"/>
</dbReference>
<dbReference type="Gene3D" id="3.90.70.10">
    <property type="entry name" value="Cysteine proteinases"/>
    <property type="match status" value="1"/>
</dbReference>
<dbReference type="EMBL" id="OZ026884">
    <property type="protein sequence ID" value="CAL1240276.1"/>
    <property type="molecule type" value="Genomic_DNA"/>
</dbReference>
<dbReference type="InterPro" id="IPR021770">
    <property type="entry name" value="DUF3335"/>
</dbReference>
<name>A0ABM9NI36_9GAMM</name>
<sequence>MNTRPAPALRSRIRPATLGDLDALVRIENAAFATDRIARRNFRYLLTKANAATLVEEAGGRIRGYAMVLFHTGTSLARLYSYAVEPAWQRHGIGRALVEAVEQLALERECIALRLEVRRDNLASIRLFERLGYRYLEAVPDYYADHAAALRFEKTLAAHLNPELARVPYYQQTLDFTCGPAALMMAMKALQPELELSRKLELRLWRESTTVFMTSGHGGCGPYGLALSAFRRGFGVEVYVNDEGALFITSVRDPEKREVMQIVQEDFLDELRASPVEVVYGALSVAELQECMEQGGIPVVLISSYRLYREKFPHWVVVTGYDEHYFYLHDPYVDVAAGKTVTDCVNLPILKKDFQRMARYGKTGQKAVLILKKPRSRRS</sequence>
<keyword evidence="5" id="KW-1185">Reference proteome</keyword>
<keyword evidence="4" id="KW-0687">Ribonucleoprotein</keyword>
<dbReference type="InterPro" id="IPR016181">
    <property type="entry name" value="Acyl_CoA_acyltransferase"/>
</dbReference>
<dbReference type="Pfam" id="PF00583">
    <property type="entry name" value="Acetyltransf_1"/>
    <property type="match status" value="1"/>
</dbReference>
<keyword evidence="2" id="KW-0012">Acyltransferase</keyword>
<dbReference type="InterPro" id="IPR000182">
    <property type="entry name" value="GNAT_dom"/>
</dbReference>
<proteinExistence type="predicted"/>
<dbReference type="SUPFAM" id="SSF55729">
    <property type="entry name" value="Acyl-CoA N-acyltransferases (Nat)"/>
    <property type="match status" value="1"/>
</dbReference>
<keyword evidence="1" id="KW-0808">Transferase</keyword>
<feature type="domain" description="N-acetyltransferase" evidence="3">
    <location>
        <begin position="11"/>
        <end position="157"/>
    </location>
</feature>
<dbReference type="PROSITE" id="PS51186">
    <property type="entry name" value="GNAT"/>
    <property type="match status" value="1"/>
</dbReference>
<dbReference type="PANTHER" id="PTHR43420">
    <property type="entry name" value="ACETYLTRANSFERASE"/>
    <property type="match status" value="1"/>
</dbReference>
<evidence type="ECO:0000259" key="3">
    <source>
        <dbReference type="PROSITE" id="PS51186"/>
    </source>
</evidence>